<dbReference type="InterPro" id="IPR016201">
    <property type="entry name" value="PSI"/>
</dbReference>
<dbReference type="SUPFAM" id="SSF101912">
    <property type="entry name" value="Sema domain"/>
    <property type="match status" value="1"/>
</dbReference>
<dbReference type="STRING" id="7918.ENSLOCP00000018651"/>
<dbReference type="Gene3D" id="2.130.10.10">
    <property type="entry name" value="YVTN repeat-like/Quinoprotein amine dehydrogenase"/>
    <property type="match status" value="1"/>
</dbReference>
<dbReference type="PANTHER" id="PTHR11036">
    <property type="entry name" value="SEMAPHORIN"/>
    <property type="match status" value="1"/>
</dbReference>
<dbReference type="GeneTree" id="ENSGT00940000158358"/>
<dbReference type="GO" id="GO:0050727">
    <property type="term" value="P:regulation of inflammatory response"/>
    <property type="evidence" value="ECO:0000318"/>
    <property type="project" value="GO_Central"/>
</dbReference>
<dbReference type="GO" id="GO:0007411">
    <property type="term" value="P:axon guidance"/>
    <property type="evidence" value="ECO:0000318"/>
    <property type="project" value="GO_Central"/>
</dbReference>
<dbReference type="GO" id="GO:0009897">
    <property type="term" value="C:external side of plasma membrane"/>
    <property type="evidence" value="ECO:0000318"/>
    <property type="project" value="GO_Central"/>
</dbReference>
<dbReference type="GO" id="GO:0005886">
    <property type="term" value="C:plasma membrane"/>
    <property type="evidence" value="ECO:0000318"/>
    <property type="project" value="GO_Central"/>
</dbReference>
<comment type="caution">
    <text evidence="6">Lacks conserved residue(s) required for the propagation of feature annotation.</text>
</comment>
<dbReference type="GO" id="GO:0030335">
    <property type="term" value="P:positive regulation of cell migration"/>
    <property type="evidence" value="ECO:0000318"/>
    <property type="project" value="GO_Central"/>
</dbReference>
<dbReference type="FunFam" id="2.60.40.10:FF:001170">
    <property type="entry name" value="Sema domain, immunoglobulin domain (Ig), short basic domain, secreted, (Semaphorin) 3F"/>
    <property type="match status" value="1"/>
</dbReference>
<evidence type="ECO:0000256" key="2">
    <source>
        <dbReference type="ARBA" id="ARBA00009492"/>
    </source>
</evidence>
<evidence type="ECO:0000313" key="9">
    <source>
        <dbReference type="Ensembl" id="ENSLOCP00000018651.1"/>
    </source>
</evidence>
<dbReference type="FunFam" id="2.130.10.10:FF:000223">
    <property type="entry name" value="semaphorin-7A isoform X1"/>
    <property type="match status" value="1"/>
</dbReference>
<evidence type="ECO:0000313" key="10">
    <source>
        <dbReference type="Proteomes" id="UP000018468"/>
    </source>
</evidence>
<dbReference type="GO" id="GO:0071526">
    <property type="term" value="P:semaphorin-plexin signaling pathway"/>
    <property type="evidence" value="ECO:0000318"/>
    <property type="project" value="GO_Central"/>
</dbReference>
<dbReference type="InterPro" id="IPR036179">
    <property type="entry name" value="Ig-like_dom_sf"/>
</dbReference>
<organism evidence="9 10">
    <name type="scientific">Lepisosteus oculatus</name>
    <name type="common">Spotted gar</name>
    <dbReference type="NCBI Taxonomy" id="7918"/>
    <lineage>
        <taxon>Eukaryota</taxon>
        <taxon>Metazoa</taxon>
        <taxon>Chordata</taxon>
        <taxon>Craniata</taxon>
        <taxon>Vertebrata</taxon>
        <taxon>Euteleostomi</taxon>
        <taxon>Actinopterygii</taxon>
        <taxon>Neopterygii</taxon>
        <taxon>Holostei</taxon>
        <taxon>Semionotiformes</taxon>
        <taxon>Lepisosteidae</taxon>
        <taxon>Lepisosteus</taxon>
    </lineage>
</organism>
<dbReference type="GO" id="GO:0001755">
    <property type="term" value="P:neural crest cell migration"/>
    <property type="evidence" value="ECO:0000318"/>
    <property type="project" value="GO_Central"/>
</dbReference>
<dbReference type="GO" id="GO:0045499">
    <property type="term" value="F:chemorepellent activity"/>
    <property type="evidence" value="ECO:0000318"/>
    <property type="project" value="GO_Central"/>
</dbReference>
<proteinExistence type="inferred from homology"/>
<dbReference type="HOGENOM" id="CLU_009051_11_2_1"/>
<name>W5NDE2_LEPOC</name>
<reference evidence="9" key="3">
    <citation type="submission" date="2025-09" db="UniProtKB">
        <authorList>
            <consortium name="Ensembl"/>
        </authorList>
    </citation>
    <scope>IDENTIFICATION</scope>
</reference>
<dbReference type="InterPro" id="IPR001627">
    <property type="entry name" value="Semap_dom"/>
</dbReference>
<protein>
    <recommendedName>
        <fullName evidence="11">Sema domain-containing protein</fullName>
    </recommendedName>
</protein>
<dbReference type="Ensembl" id="ENSLOCT00000018683.1">
    <property type="protein sequence ID" value="ENSLOCP00000018651.1"/>
    <property type="gene ID" value="ENSLOCG00000015154.1"/>
</dbReference>
<dbReference type="OMA" id="TPLWIPR"/>
<evidence type="ECO:0000256" key="6">
    <source>
        <dbReference type="PROSITE-ProRule" id="PRU00352"/>
    </source>
</evidence>
<dbReference type="Gene3D" id="2.60.40.10">
    <property type="entry name" value="Immunoglobulins"/>
    <property type="match status" value="1"/>
</dbReference>
<evidence type="ECO:0000256" key="5">
    <source>
        <dbReference type="ARBA" id="ARBA00023180"/>
    </source>
</evidence>
<evidence type="ECO:0000256" key="1">
    <source>
        <dbReference type="ARBA" id="ARBA00004370"/>
    </source>
</evidence>
<dbReference type="InterPro" id="IPR036352">
    <property type="entry name" value="Semap_dom_sf"/>
</dbReference>
<keyword evidence="5" id="KW-0325">Glycoprotein</keyword>
<dbReference type="Proteomes" id="UP000018468">
    <property type="component" value="Linkage group LG3"/>
</dbReference>
<feature type="domain" description="Ig-like" evidence="7">
    <location>
        <begin position="481"/>
        <end position="569"/>
    </location>
</feature>
<dbReference type="Gene3D" id="3.30.1680.10">
    <property type="entry name" value="ligand-binding face of the semaphorins, domain 2"/>
    <property type="match status" value="1"/>
</dbReference>
<dbReference type="GO" id="GO:0005178">
    <property type="term" value="F:integrin binding"/>
    <property type="evidence" value="ECO:0000318"/>
    <property type="project" value="GO_Central"/>
</dbReference>
<sequence length="593" mass="68325">FKEDQSYTVFLLPDDSKEMLYVGGHNKLFHIDFTSLNQSREIKFPSFKQECNKDTCKNYITIMYKNNDSLFVCGTNGGAPLCCYMVCEKKQHKIVVMFLALNIYPRDYCRFDYSVYGHGNLHVKFSVYTYVCLVMLHRTKTNLANVLLYIENIQEEQQYVGMTLSRRNGDGFQDKIYAFLREKNLDEHPEADLWISRVIQICRADLGGPKNILQKKWTSILSTRLLCGIPSEKIFFNRLLDVFVLHADDWRQSKVYALFSSRWNATAVCIYMMDEIDRVFTQSNIKGRTQSLPNPRPGTCVSDSTKLNMDVLNIIKDNPEMEDWVKPIDQSAPFMVSHRHYRQIQVDVVKRRANSSHTVLLMSLAEGLKYKVLEANGKPFIISEIYPFKKKTYIQSMILDSAKKKLYVGSSEEVVQIDLQRCDHYGKTCELCVLAQDPYCGWKGDKCTRITESAIQEVHHGNYSKTLQNKAQKRVKEFNQPQTSSNMPNAKSQATVEVTLSTRSYMSCQVQSRNAKYVWRHKENETECQVSNGECLYLIRNVAEENLGEYSCISQENGYEQQVAQYLLTRGGATTVSSRFLVLISVLLASLCF</sequence>
<feature type="domain" description="Sema" evidence="8">
    <location>
        <begin position="1"/>
        <end position="419"/>
    </location>
</feature>
<dbReference type="InterPro" id="IPR027231">
    <property type="entry name" value="Semaphorin"/>
</dbReference>
<evidence type="ECO:0000259" key="8">
    <source>
        <dbReference type="PROSITE" id="PS51004"/>
    </source>
</evidence>
<dbReference type="SUPFAM" id="SSF103575">
    <property type="entry name" value="Plexin repeat"/>
    <property type="match status" value="1"/>
</dbReference>
<dbReference type="EMBL" id="AHAT01004836">
    <property type="status" value="NOT_ANNOTATED_CDS"/>
    <property type="molecule type" value="Genomic_DNA"/>
</dbReference>
<dbReference type="EMBL" id="AHAT01004838">
    <property type="status" value="NOT_ANNOTATED_CDS"/>
    <property type="molecule type" value="Genomic_DNA"/>
</dbReference>
<dbReference type="PANTHER" id="PTHR11036:SF80">
    <property type="entry name" value="SEMAPHORIN-7A"/>
    <property type="match status" value="1"/>
</dbReference>
<comment type="subcellular location">
    <subcellularLocation>
        <location evidence="1">Membrane</location>
    </subcellularLocation>
</comment>
<keyword evidence="4" id="KW-1015">Disulfide bond</keyword>
<reference evidence="9" key="2">
    <citation type="submission" date="2025-08" db="UniProtKB">
        <authorList>
            <consortium name="Ensembl"/>
        </authorList>
    </citation>
    <scope>IDENTIFICATION</scope>
</reference>
<evidence type="ECO:0000256" key="3">
    <source>
        <dbReference type="ARBA" id="ARBA00023136"/>
    </source>
</evidence>
<keyword evidence="3" id="KW-0472">Membrane</keyword>
<comment type="similarity">
    <text evidence="2">Belongs to the semaphorin family.</text>
</comment>
<dbReference type="eggNOG" id="KOG3611">
    <property type="taxonomic scope" value="Eukaryota"/>
</dbReference>
<dbReference type="PROSITE" id="PS50835">
    <property type="entry name" value="IG_LIKE"/>
    <property type="match status" value="1"/>
</dbReference>
<reference evidence="10" key="1">
    <citation type="submission" date="2011-12" db="EMBL/GenBank/DDBJ databases">
        <title>The Draft Genome of Lepisosteus oculatus.</title>
        <authorList>
            <consortium name="The Broad Institute Genome Assembly &amp; Analysis Group"/>
            <consortium name="Computational R&amp;D Group"/>
            <consortium name="and Sequencing Platform"/>
            <person name="Di Palma F."/>
            <person name="Alfoldi J."/>
            <person name="Johnson J."/>
            <person name="Berlin A."/>
            <person name="Gnerre S."/>
            <person name="Jaffe D."/>
            <person name="MacCallum I."/>
            <person name="Young S."/>
            <person name="Walker B.J."/>
            <person name="Lander E.S."/>
            <person name="Lindblad-Toh K."/>
        </authorList>
    </citation>
    <scope>NUCLEOTIDE SEQUENCE [LARGE SCALE GENOMIC DNA]</scope>
</reference>
<dbReference type="SUPFAM" id="SSF48726">
    <property type="entry name" value="Immunoglobulin"/>
    <property type="match status" value="1"/>
</dbReference>
<dbReference type="InterPro" id="IPR015943">
    <property type="entry name" value="WD40/YVTN_repeat-like_dom_sf"/>
</dbReference>
<dbReference type="EMBL" id="AHAT01004837">
    <property type="status" value="NOT_ANNOTATED_CDS"/>
    <property type="molecule type" value="Genomic_DNA"/>
</dbReference>
<dbReference type="SMART" id="SM00630">
    <property type="entry name" value="Sema"/>
    <property type="match status" value="1"/>
</dbReference>
<dbReference type="InParanoid" id="W5NDE2"/>
<dbReference type="GO" id="GO:0050919">
    <property type="term" value="P:negative chemotaxis"/>
    <property type="evidence" value="ECO:0000318"/>
    <property type="project" value="GO_Central"/>
</dbReference>
<dbReference type="GO" id="GO:0030215">
    <property type="term" value="F:semaphorin receptor binding"/>
    <property type="evidence" value="ECO:0000318"/>
    <property type="project" value="GO_Central"/>
</dbReference>
<accession>W5NDE2</accession>
<evidence type="ECO:0000259" key="7">
    <source>
        <dbReference type="PROSITE" id="PS50835"/>
    </source>
</evidence>
<dbReference type="Pfam" id="PF01403">
    <property type="entry name" value="Sema"/>
    <property type="match status" value="1"/>
</dbReference>
<dbReference type="AlphaFoldDB" id="W5NDE2"/>
<dbReference type="GO" id="GO:0007229">
    <property type="term" value="P:integrin-mediated signaling pathway"/>
    <property type="evidence" value="ECO:0000318"/>
    <property type="project" value="GO_Central"/>
</dbReference>
<dbReference type="Bgee" id="ENSLOCG00000015154">
    <property type="expression patterns" value="Expressed in bone element and 12 other cell types or tissues"/>
</dbReference>
<dbReference type="InterPro" id="IPR013783">
    <property type="entry name" value="Ig-like_fold"/>
</dbReference>
<dbReference type="PROSITE" id="PS51004">
    <property type="entry name" value="SEMA"/>
    <property type="match status" value="1"/>
</dbReference>
<evidence type="ECO:0008006" key="11">
    <source>
        <dbReference type="Google" id="ProtNLM"/>
    </source>
</evidence>
<evidence type="ECO:0000256" key="4">
    <source>
        <dbReference type="ARBA" id="ARBA00023157"/>
    </source>
</evidence>
<dbReference type="InterPro" id="IPR007110">
    <property type="entry name" value="Ig-like_dom"/>
</dbReference>
<keyword evidence="10" id="KW-1185">Reference proteome</keyword>
<dbReference type="Pfam" id="PF01437">
    <property type="entry name" value="PSI"/>
    <property type="match status" value="1"/>
</dbReference>
<dbReference type="SMART" id="SM00423">
    <property type="entry name" value="PSI"/>
    <property type="match status" value="1"/>
</dbReference>
<dbReference type="InterPro" id="IPR002165">
    <property type="entry name" value="Plexin_repeat"/>
</dbReference>